<proteinExistence type="predicted"/>
<dbReference type="AlphaFoldDB" id="A0A1G7WNK3"/>
<evidence type="ECO:0000313" key="2">
    <source>
        <dbReference type="Proteomes" id="UP000198956"/>
    </source>
</evidence>
<name>A0A1G7WNK3_ANETH</name>
<dbReference type="EMBL" id="FNDE01000002">
    <property type="protein sequence ID" value="SDG73493.1"/>
    <property type="molecule type" value="Genomic_DNA"/>
</dbReference>
<sequence length="73" mass="8499">MITISLSPFPSLFHLYYNGLCHTLEYRRKDNLVKDNALTLEINGVICYIEKERYFTEVSFTNVCCDECVASPR</sequence>
<gene>
    <name evidence="1" type="ORF">SAMN04489735_100226</name>
</gene>
<dbReference type="Proteomes" id="UP000198956">
    <property type="component" value="Unassembled WGS sequence"/>
</dbReference>
<accession>A0A1G7WNK3</accession>
<protein>
    <submittedName>
        <fullName evidence="1">Uncharacterized protein</fullName>
    </submittedName>
</protein>
<reference evidence="1 2" key="1">
    <citation type="submission" date="2016-10" db="EMBL/GenBank/DDBJ databases">
        <authorList>
            <person name="de Groot N.N."/>
        </authorList>
    </citation>
    <scope>NUCLEOTIDE SEQUENCE [LARGE SCALE GENOMIC DNA]</scope>
    <source>
        <strain evidence="1 2">L 420-91</strain>
    </source>
</reference>
<organism evidence="1 2">
    <name type="scientific">Aneurinibacillus thermoaerophilus</name>
    <dbReference type="NCBI Taxonomy" id="143495"/>
    <lineage>
        <taxon>Bacteria</taxon>
        <taxon>Bacillati</taxon>
        <taxon>Bacillota</taxon>
        <taxon>Bacilli</taxon>
        <taxon>Bacillales</taxon>
        <taxon>Paenibacillaceae</taxon>
        <taxon>Aneurinibacillus group</taxon>
        <taxon>Aneurinibacillus</taxon>
    </lineage>
</organism>
<evidence type="ECO:0000313" key="1">
    <source>
        <dbReference type="EMBL" id="SDG73493.1"/>
    </source>
</evidence>